<dbReference type="PIRSF" id="PIRSF006470">
    <property type="entry name" value="DctB"/>
    <property type="match status" value="1"/>
</dbReference>
<keyword evidence="3" id="KW-1185">Reference proteome</keyword>
<dbReference type="NCBIfam" id="TIGR00787">
    <property type="entry name" value="dctP"/>
    <property type="match status" value="1"/>
</dbReference>
<protein>
    <submittedName>
        <fullName evidence="2">C4-dicarboxylate-binding periplasmic protein</fullName>
    </submittedName>
</protein>
<dbReference type="AlphaFoldDB" id="A0A5C6CX31"/>
<comment type="caution">
    <text evidence="2">The sequence shown here is derived from an EMBL/GenBank/DDBJ whole genome shotgun (WGS) entry which is preliminary data.</text>
</comment>
<gene>
    <name evidence="2" type="primary">dctP</name>
    <name evidence="2" type="ORF">Pla144_23530</name>
</gene>
<dbReference type="EMBL" id="SJPS01000003">
    <property type="protein sequence ID" value="TWU27576.1"/>
    <property type="molecule type" value="Genomic_DNA"/>
</dbReference>
<dbReference type="PANTHER" id="PTHR33376:SF2">
    <property type="entry name" value="DICARBOXYLATE-BINDING PERIPLASMIC PROTEIN"/>
    <property type="match status" value="1"/>
</dbReference>
<dbReference type="OrthoDB" id="9776801at2"/>
<evidence type="ECO:0000313" key="3">
    <source>
        <dbReference type="Proteomes" id="UP000318437"/>
    </source>
</evidence>
<dbReference type="InterPro" id="IPR004682">
    <property type="entry name" value="TRAP_DctP"/>
</dbReference>
<dbReference type="GO" id="GO:0055085">
    <property type="term" value="P:transmembrane transport"/>
    <property type="evidence" value="ECO:0007669"/>
    <property type="project" value="InterPro"/>
</dbReference>
<reference evidence="2 3" key="1">
    <citation type="submission" date="2019-02" db="EMBL/GenBank/DDBJ databases">
        <title>Deep-cultivation of Planctomycetes and their phenomic and genomic characterization uncovers novel biology.</title>
        <authorList>
            <person name="Wiegand S."/>
            <person name="Jogler M."/>
            <person name="Boedeker C."/>
            <person name="Pinto D."/>
            <person name="Vollmers J."/>
            <person name="Rivas-Marin E."/>
            <person name="Kohn T."/>
            <person name="Peeters S.H."/>
            <person name="Heuer A."/>
            <person name="Rast P."/>
            <person name="Oberbeckmann S."/>
            <person name="Bunk B."/>
            <person name="Jeske O."/>
            <person name="Meyerdierks A."/>
            <person name="Storesund J.E."/>
            <person name="Kallscheuer N."/>
            <person name="Luecker S."/>
            <person name="Lage O.M."/>
            <person name="Pohl T."/>
            <person name="Merkel B.J."/>
            <person name="Hornburger P."/>
            <person name="Mueller R.-W."/>
            <person name="Bruemmer F."/>
            <person name="Labrenz M."/>
            <person name="Spormann A.M."/>
            <person name="Op Den Camp H."/>
            <person name="Overmann J."/>
            <person name="Amann R."/>
            <person name="Jetten M.S.M."/>
            <person name="Mascher T."/>
            <person name="Medema M.H."/>
            <person name="Devos D.P."/>
            <person name="Kaster A.-K."/>
            <person name="Ovreas L."/>
            <person name="Rohde M."/>
            <person name="Galperin M.Y."/>
            <person name="Jogler C."/>
        </authorList>
    </citation>
    <scope>NUCLEOTIDE SEQUENCE [LARGE SCALE GENOMIC DNA]</scope>
    <source>
        <strain evidence="2 3">Pla144</strain>
    </source>
</reference>
<evidence type="ECO:0000256" key="1">
    <source>
        <dbReference type="ARBA" id="ARBA00022729"/>
    </source>
</evidence>
<accession>A0A5C6CX31</accession>
<dbReference type="PANTHER" id="PTHR33376">
    <property type="match status" value="1"/>
</dbReference>
<dbReference type="NCBIfam" id="NF037995">
    <property type="entry name" value="TRAP_S1"/>
    <property type="match status" value="1"/>
</dbReference>
<dbReference type="Proteomes" id="UP000318437">
    <property type="component" value="Unassembled WGS sequence"/>
</dbReference>
<dbReference type="CDD" id="cd13671">
    <property type="entry name" value="PBP2_TRAP_SBP_like_3"/>
    <property type="match status" value="1"/>
</dbReference>
<dbReference type="GO" id="GO:0030246">
    <property type="term" value="F:carbohydrate binding"/>
    <property type="evidence" value="ECO:0007669"/>
    <property type="project" value="TreeGrafter"/>
</dbReference>
<keyword evidence="1" id="KW-0732">Signal</keyword>
<dbReference type="InterPro" id="IPR038404">
    <property type="entry name" value="TRAP_DctP_sf"/>
</dbReference>
<dbReference type="GO" id="GO:0030288">
    <property type="term" value="C:outer membrane-bounded periplasmic space"/>
    <property type="evidence" value="ECO:0007669"/>
    <property type="project" value="InterPro"/>
</dbReference>
<dbReference type="Pfam" id="PF03480">
    <property type="entry name" value="DctP"/>
    <property type="match status" value="1"/>
</dbReference>
<name>A0A5C6CX31_9BACT</name>
<proteinExistence type="predicted"/>
<evidence type="ECO:0000313" key="2">
    <source>
        <dbReference type="EMBL" id="TWU27576.1"/>
    </source>
</evidence>
<dbReference type="InterPro" id="IPR018389">
    <property type="entry name" value="DctP_fam"/>
</dbReference>
<dbReference type="Gene3D" id="3.40.190.170">
    <property type="entry name" value="Bacterial extracellular solute-binding protein, family 7"/>
    <property type="match status" value="1"/>
</dbReference>
<sequence>MTIERPDLSKFTSNLILGILSSLLVMTAYASHLQNQRETTSHANGEHVVLRLAHSLDVQHPVHKAMQEMADAVHKRTNGSLEIQIYPNGQLGNESECVEQMLQGALEMVKISAATLENFVPDMAVFGIPYLFRDEVHFWHALDGDVGRELLLAGEPTGIRGLCYYDAGSRNFYTVNRPILVPNDLRNLKIRVMQSRTSMDMIQALGGAPTPIAWGELYTALQQGVVDGAENNLPSYYSSRHFEVCKELSLSEHTRIPDVLLIGSSSWDSLSLRHQKILQEAANLSSQLERRLWQEESAKALEAVERAGAHVNHPERDPFVKLALPMQELLSEGPIGDIVRRIQEVP</sequence>
<organism evidence="2 3">
    <name type="scientific">Bythopirellula polymerisocia</name>
    <dbReference type="NCBI Taxonomy" id="2528003"/>
    <lineage>
        <taxon>Bacteria</taxon>
        <taxon>Pseudomonadati</taxon>
        <taxon>Planctomycetota</taxon>
        <taxon>Planctomycetia</taxon>
        <taxon>Pirellulales</taxon>
        <taxon>Lacipirellulaceae</taxon>
        <taxon>Bythopirellula</taxon>
    </lineage>
</organism>